<dbReference type="InterPro" id="IPR001790">
    <property type="entry name" value="Ribosomal_uL10"/>
</dbReference>
<dbReference type="PANTHER" id="PTHR45699:SF3">
    <property type="entry name" value="LARGE RIBOSOMAL SUBUNIT PROTEIN UL10"/>
    <property type="match status" value="1"/>
</dbReference>
<evidence type="ECO:0000313" key="4">
    <source>
        <dbReference type="EMBL" id="CAI9295699.1"/>
    </source>
</evidence>
<reference evidence="4" key="1">
    <citation type="submission" date="2023-04" db="EMBL/GenBank/DDBJ databases">
        <authorList>
            <person name="Vijverberg K."/>
            <person name="Xiong W."/>
            <person name="Schranz E."/>
        </authorList>
    </citation>
    <scope>NUCLEOTIDE SEQUENCE</scope>
</reference>
<evidence type="ECO:0000313" key="5">
    <source>
        <dbReference type="Proteomes" id="UP001177003"/>
    </source>
</evidence>
<dbReference type="InterPro" id="IPR043141">
    <property type="entry name" value="Ribosomal_uL10-like_sf"/>
</dbReference>
<evidence type="ECO:0000256" key="1">
    <source>
        <dbReference type="ARBA" id="ARBA00008889"/>
    </source>
</evidence>
<name>A0AA35ZP21_LACSI</name>
<dbReference type="PANTHER" id="PTHR45699">
    <property type="entry name" value="60S ACIDIC RIBOSOMAL PROTEIN P0"/>
    <property type="match status" value="1"/>
</dbReference>
<dbReference type="GO" id="GO:0000027">
    <property type="term" value="P:ribosomal large subunit assembly"/>
    <property type="evidence" value="ECO:0007669"/>
    <property type="project" value="TreeGrafter"/>
</dbReference>
<evidence type="ECO:0008006" key="6">
    <source>
        <dbReference type="Google" id="ProtNLM"/>
    </source>
</evidence>
<sequence>MYGLNLWSDLCSNFDQAIQELKNPRRSRSLRLPMASKAVRKMIYHQKLRNHLKDNTQILVVGADNLSANQIQIIRKGLRSDATVMIGKNTLTSRSIAMHAPATGNTAFLGLIPHIVGKVGLVFTRGDPEEVSEAVAGYNLQPWLCSSMDIGVCSMWQWLLSLPRVLLLPVGCNAYEHHWLLPSAWVTFILSPIYPIQFLQIWDYYPSSFHHHRNGRTCTRHHRRLRVCNAISDVGARFPVSASASHFSVINNSWQLRHQKQLASNSSLKFQIGDDSSFQWPPTYKIMNTAVGNSSPHRTPLIKRTWALFCLFSSRKAVVELQFRVDFVFWAMLL</sequence>
<accession>A0AA35ZP21</accession>
<keyword evidence="5" id="KW-1185">Reference proteome</keyword>
<dbReference type="AlphaFoldDB" id="A0AA35ZP21"/>
<keyword evidence="3" id="KW-0687">Ribonucleoprotein</keyword>
<dbReference type="SUPFAM" id="SSF160369">
    <property type="entry name" value="Ribosomal protein L10-like"/>
    <property type="match status" value="1"/>
</dbReference>
<evidence type="ECO:0000256" key="2">
    <source>
        <dbReference type="ARBA" id="ARBA00022980"/>
    </source>
</evidence>
<dbReference type="GO" id="GO:0022625">
    <property type="term" value="C:cytosolic large ribosomal subunit"/>
    <property type="evidence" value="ECO:0007669"/>
    <property type="project" value="TreeGrafter"/>
</dbReference>
<proteinExistence type="inferred from homology"/>
<dbReference type="GO" id="GO:0070180">
    <property type="term" value="F:large ribosomal subunit rRNA binding"/>
    <property type="evidence" value="ECO:0007669"/>
    <property type="project" value="TreeGrafter"/>
</dbReference>
<dbReference type="GO" id="GO:0003735">
    <property type="term" value="F:structural constituent of ribosome"/>
    <property type="evidence" value="ECO:0007669"/>
    <property type="project" value="TreeGrafter"/>
</dbReference>
<dbReference type="EMBL" id="OX465084">
    <property type="protein sequence ID" value="CAI9295699.1"/>
    <property type="molecule type" value="Genomic_DNA"/>
</dbReference>
<dbReference type="InterPro" id="IPR050323">
    <property type="entry name" value="Ribosomal_protein_uL10"/>
</dbReference>
<organism evidence="4 5">
    <name type="scientific">Lactuca saligna</name>
    <name type="common">Willowleaf lettuce</name>
    <dbReference type="NCBI Taxonomy" id="75948"/>
    <lineage>
        <taxon>Eukaryota</taxon>
        <taxon>Viridiplantae</taxon>
        <taxon>Streptophyta</taxon>
        <taxon>Embryophyta</taxon>
        <taxon>Tracheophyta</taxon>
        <taxon>Spermatophyta</taxon>
        <taxon>Magnoliopsida</taxon>
        <taxon>eudicotyledons</taxon>
        <taxon>Gunneridae</taxon>
        <taxon>Pentapetalae</taxon>
        <taxon>asterids</taxon>
        <taxon>campanulids</taxon>
        <taxon>Asterales</taxon>
        <taxon>Asteraceae</taxon>
        <taxon>Cichorioideae</taxon>
        <taxon>Cichorieae</taxon>
        <taxon>Lactucinae</taxon>
        <taxon>Lactuca</taxon>
    </lineage>
</organism>
<dbReference type="GO" id="GO:0002181">
    <property type="term" value="P:cytoplasmic translation"/>
    <property type="evidence" value="ECO:0007669"/>
    <property type="project" value="TreeGrafter"/>
</dbReference>
<dbReference type="Proteomes" id="UP001177003">
    <property type="component" value="Chromosome 8"/>
</dbReference>
<comment type="similarity">
    <text evidence="1">Belongs to the universal ribosomal protein uL10 family.</text>
</comment>
<gene>
    <name evidence="4" type="ORF">LSALG_LOCUS34626</name>
</gene>
<dbReference type="Gene3D" id="3.30.70.1730">
    <property type="match status" value="1"/>
</dbReference>
<dbReference type="Pfam" id="PF00466">
    <property type="entry name" value="Ribosomal_L10"/>
    <property type="match status" value="1"/>
</dbReference>
<protein>
    <recommendedName>
        <fullName evidence="6">60S acidic ribosomal protein P0</fullName>
    </recommendedName>
</protein>
<evidence type="ECO:0000256" key="3">
    <source>
        <dbReference type="ARBA" id="ARBA00023274"/>
    </source>
</evidence>
<keyword evidence="2" id="KW-0689">Ribosomal protein</keyword>